<name>A0A399EXF7_9DEIN</name>
<feature type="domain" description="D-galactarate/Altronate dehydratase second" evidence="3">
    <location>
        <begin position="25"/>
        <end position="150"/>
    </location>
</feature>
<dbReference type="AlphaFoldDB" id="A0A399EXF7"/>
<dbReference type="PANTHER" id="PTHR30536:SF5">
    <property type="entry name" value="ALTRONATE DEHYDRATASE"/>
    <property type="match status" value="1"/>
</dbReference>
<evidence type="ECO:0000313" key="6">
    <source>
        <dbReference type="Proteomes" id="UP000265341"/>
    </source>
</evidence>
<proteinExistence type="inferred from homology"/>
<gene>
    <name evidence="5" type="primary">suyB</name>
    <name evidence="5" type="ORF">Mrose_00427</name>
</gene>
<evidence type="ECO:0000256" key="1">
    <source>
        <dbReference type="ARBA" id="ARBA00010986"/>
    </source>
</evidence>
<keyword evidence="6" id="KW-1185">Reference proteome</keyword>
<evidence type="ECO:0000259" key="3">
    <source>
        <dbReference type="Pfam" id="PF04295"/>
    </source>
</evidence>
<dbReference type="GO" id="GO:0019698">
    <property type="term" value="P:D-galacturonate catabolic process"/>
    <property type="evidence" value="ECO:0007669"/>
    <property type="project" value="TreeGrafter"/>
</dbReference>
<dbReference type="Pfam" id="PF04295">
    <property type="entry name" value="GD_AH_second"/>
    <property type="match status" value="1"/>
</dbReference>
<evidence type="ECO:0000313" key="5">
    <source>
        <dbReference type="EMBL" id="RIH89287.1"/>
    </source>
</evidence>
<comment type="similarity">
    <text evidence="1">Belongs to the UxaA family.</text>
</comment>
<sequence>MAMAAMRNASRARAKKAGSALQLTGYRRTSGAVGVRNHVVVLPVDDLSNAAAEGVARLINGAVALPHPYGRLQFGEDLELTFRTLSGHGANPNVYGVVVIGIEPRWAERVAEGIAKTGKPVELFSIERHGDLGTIHMASRAAYRLVQEASEVRREPISPSELVTSIKCGESDPTLGLAGNPALGRVVDRLVDMGASVIFGETSELTGGEHLIAGRCATPTLRKKFQEMYDAYIQMIEDQGVDLLGSQPTEGNIRGGLSTIEEKALGNIQKTGTRPVSRVIGYAEPVGPGQGLVFMNSSSAGAEYVTLCAAAGSVLHFFTTGQGNVVGHPLIPVIKISPNPITCETMSEHIDVPLPDLLLGEIGLDEAEGRIMNVFERTVNGRKTAAELLRHNEFVITKLYPSA</sequence>
<dbReference type="EMBL" id="QWLA01000004">
    <property type="protein sequence ID" value="RIH89287.1"/>
    <property type="molecule type" value="Genomic_DNA"/>
</dbReference>
<reference evidence="5 6" key="1">
    <citation type="submission" date="2018-08" db="EMBL/GenBank/DDBJ databases">
        <title>Meiothermus roseus NBRC 110900 genome sequencing project.</title>
        <authorList>
            <person name="Da Costa M.S."/>
            <person name="Albuquerque L."/>
            <person name="Raposo P."/>
            <person name="Froufe H.J.C."/>
            <person name="Barroso C.S."/>
            <person name="Egas C."/>
        </authorList>
    </citation>
    <scope>NUCLEOTIDE SEQUENCE [LARGE SCALE GENOMIC DNA]</scope>
    <source>
        <strain evidence="5 6">NBRC 110900</strain>
    </source>
</reference>
<organism evidence="5 6">
    <name type="scientific">Calidithermus roseus</name>
    <dbReference type="NCBI Taxonomy" id="1644118"/>
    <lineage>
        <taxon>Bacteria</taxon>
        <taxon>Thermotogati</taxon>
        <taxon>Deinococcota</taxon>
        <taxon>Deinococci</taxon>
        <taxon>Thermales</taxon>
        <taxon>Thermaceae</taxon>
        <taxon>Calidithermus</taxon>
    </lineage>
</organism>
<accession>A0A399EXF7</accession>
<dbReference type="Proteomes" id="UP000265341">
    <property type="component" value="Unassembled WGS sequence"/>
</dbReference>
<dbReference type="PANTHER" id="PTHR30536">
    <property type="entry name" value="ALTRONATE/GALACTARATE DEHYDRATASE"/>
    <property type="match status" value="1"/>
</dbReference>
<dbReference type="Pfam" id="PF20629">
    <property type="entry name" value="GD_AH_C"/>
    <property type="match status" value="1"/>
</dbReference>
<comment type="caution">
    <text evidence="5">The sequence shown here is derived from an EMBL/GenBank/DDBJ whole genome shotgun (WGS) entry which is preliminary data.</text>
</comment>
<protein>
    <submittedName>
        <fullName evidence="5">(2R)-sulfolactate sulfo-lyase subunit beta</fullName>
        <ecNumber evidence="5">4.4.1.24</ecNumber>
    </submittedName>
</protein>
<dbReference type="InterPro" id="IPR007392">
    <property type="entry name" value="GD_AH_second"/>
</dbReference>
<evidence type="ECO:0000256" key="2">
    <source>
        <dbReference type="ARBA" id="ARBA00023239"/>
    </source>
</evidence>
<evidence type="ECO:0000259" key="4">
    <source>
        <dbReference type="Pfam" id="PF20629"/>
    </source>
</evidence>
<keyword evidence="2 5" id="KW-0456">Lyase</keyword>
<dbReference type="InterPro" id="IPR052172">
    <property type="entry name" value="UxaA_altronate/galactarate_dh"/>
</dbReference>
<dbReference type="RefSeq" id="WP_275052651.1">
    <property type="nucleotide sequence ID" value="NZ_QWLA01000004.1"/>
</dbReference>
<dbReference type="GO" id="GO:0034010">
    <property type="term" value="F:sulfolactate sulfo-lyase activity"/>
    <property type="evidence" value="ECO:0007669"/>
    <property type="project" value="UniProtKB-EC"/>
</dbReference>
<dbReference type="InterPro" id="IPR048332">
    <property type="entry name" value="GD_AH_C"/>
</dbReference>
<dbReference type="EC" id="4.4.1.24" evidence="5"/>
<feature type="domain" description="D-galactarate/Altronate dehydratase C-terminal" evidence="4">
    <location>
        <begin position="160"/>
        <end position="401"/>
    </location>
</feature>